<reference evidence="1 2" key="1">
    <citation type="submission" date="2023-10" db="EMBL/GenBank/DDBJ databases">
        <title>The complete genome sequence of Methanoculleus receptaculi DSM 18860.</title>
        <authorList>
            <person name="Lai S.-J."/>
            <person name="You Y.-T."/>
            <person name="Chen S.-C."/>
        </authorList>
    </citation>
    <scope>NUCLEOTIDE SEQUENCE [LARGE SCALE GENOMIC DNA]</scope>
    <source>
        <strain evidence="1 2">DSM 18860</strain>
    </source>
</reference>
<proteinExistence type="predicted"/>
<name>A0AAX4FV60_9EURY</name>
<evidence type="ECO:0000313" key="1">
    <source>
        <dbReference type="EMBL" id="WOX57031.1"/>
    </source>
</evidence>
<organism evidence="1 2">
    <name type="scientific">Methanoculleus receptaculi</name>
    <dbReference type="NCBI Taxonomy" id="394967"/>
    <lineage>
        <taxon>Archaea</taxon>
        <taxon>Methanobacteriati</taxon>
        <taxon>Methanobacteriota</taxon>
        <taxon>Stenosarchaea group</taxon>
        <taxon>Methanomicrobia</taxon>
        <taxon>Methanomicrobiales</taxon>
        <taxon>Methanomicrobiaceae</taxon>
        <taxon>Methanoculleus</taxon>
    </lineage>
</organism>
<sequence>MSTLKCTRVNGTYEDGETAHDLKRTVAAMLRDGVPPSAGR</sequence>
<dbReference type="RefSeq" id="WP_318620516.1">
    <property type="nucleotide sequence ID" value="NZ_CP137642.1"/>
</dbReference>
<evidence type="ECO:0000313" key="2">
    <source>
        <dbReference type="Proteomes" id="UP001305652"/>
    </source>
</evidence>
<protein>
    <submittedName>
        <fullName evidence="1">Uncharacterized protein</fullName>
    </submittedName>
</protein>
<keyword evidence="2" id="KW-1185">Reference proteome</keyword>
<dbReference type="KEGG" id="mrc:R6Y96_06870"/>
<accession>A0AAX4FV60</accession>
<dbReference type="Proteomes" id="UP001305652">
    <property type="component" value="Chromosome"/>
</dbReference>
<dbReference type="GeneID" id="85732865"/>
<gene>
    <name evidence="1" type="ORF">R6Y96_06870</name>
</gene>
<dbReference type="EMBL" id="CP137642">
    <property type="protein sequence ID" value="WOX57031.1"/>
    <property type="molecule type" value="Genomic_DNA"/>
</dbReference>
<dbReference type="AlphaFoldDB" id="A0AAX4FV60"/>